<accession>A0A3D4V4T3</accession>
<evidence type="ECO:0000256" key="2">
    <source>
        <dbReference type="ARBA" id="ARBA00007599"/>
    </source>
</evidence>
<evidence type="ECO:0000256" key="8">
    <source>
        <dbReference type="ARBA" id="ARBA00022840"/>
    </source>
</evidence>
<dbReference type="GO" id="GO:0002949">
    <property type="term" value="P:tRNA threonylcarbamoyladenosine modification"/>
    <property type="evidence" value="ECO:0007669"/>
    <property type="project" value="InterPro"/>
</dbReference>
<keyword evidence="8" id="KW-0067">ATP-binding</keyword>
<evidence type="ECO:0000313" key="12">
    <source>
        <dbReference type="Proteomes" id="UP000264071"/>
    </source>
</evidence>
<gene>
    <name evidence="11" type="ORF">DGD08_02795</name>
</gene>
<organism evidence="11 12">
    <name type="scientific">Gemmatimonas aurantiaca</name>
    <dbReference type="NCBI Taxonomy" id="173480"/>
    <lineage>
        <taxon>Bacteria</taxon>
        <taxon>Pseudomonadati</taxon>
        <taxon>Gemmatimonadota</taxon>
        <taxon>Gemmatimonadia</taxon>
        <taxon>Gemmatimonadales</taxon>
        <taxon>Gemmatimonadaceae</taxon>
        <taxon>Gemmatimonas</taxon>
    </lineage>
</organism>
<keyword evidence="7" id="KW-0547">Nucleotide-binding</keyword>
<evidence type="ECO:0000256" key="7">
    <source>
        <dbReference type="ARBA" id="ARBA00022741"/>
    </source>
</evidence>
<keyword evidence="9" id="KW-0460">Magnesium</keyword>
<dbReference type="GO" id="GO:0005737">
    <property type="term" value="C:cytoplasm"/>
    <property type="evidence" value="ECO:0007669"/>
    <property type="project" value="UniProtKB-SubCell"/>
</dbReference>
<dbReference type="GO" id="GO:0016740">
    <property type="term" value="F:transferase activity"/>
    <property type="evidence" value="ECO:0007669"/>
    <property type="project" value="UniProtKB-KW"/>
</dbReference>
<dbReference type="PANTHER" id="PTHR33540:SF2">
    <property type="entry name" value="TRNA THREONYLCARBAMOYLADENOSINE BIOSYNTHESIS PROTEIN TSAE"/>
    <property type="match status" value="1"/>
</dbReference>
<comment type="caution">
    <text evidence="11">The sequence shown here is derived from an EMBL/GenBank/DDBJ whole genome shotgun (WGS) entry which is preliminary data.</text>
</comment>
<dbReference type="Gene3D" id="3.40.50.300">
    <property type="entry name" value="P-loop containing nucleotide triphosphate hydrolases"/>
    <property type="match status" value="1"/>
</dbReference>
<dbReference type="NCBIfam" id="TIGR00150">
    <property type="entry name" value="T6A_YjeE"/>
    <property type="match status" value="1"/>
</dbReference>
<sequence length="164" mass="17398">MGEDVVVAETLAHLLGRGAPRNPDRDSLDAWGKALGAVLPRPTVITLEGDLGTGKTTLARALCAGLGVLALDAVTSPTFSLVQQYAAPRGPIVHVDLYRLKGPSDLEALGWDELVDQSPVLLVEWPDRAAKMLPSDTIGISLAHDPDHPGRRLLKVHAPRGGVR</sequence>
<evidence type="ECO:0000256" key="6">
    <source>
        <dbReference type="ARBA" id="ARBA00022723"/>
    </source>
</evidence>
<evidence type="ECO:0000256" key="1">
    <source>
        <dbReference type="ARBA" id="ARBA00004496"/>
    </source>
</evidence>
<proteinExistence type="inferred from homology"/>
<dbReference type="Proteomes" id="UP000264071">
    <property type="component" value="Unassembled WGS sequence"/>
</dbReference>
<dbReference type="PANTHER" id="PTHR33540">
    <property type="entry name" value="TRNA THREONYLCARBAMOYLADENOSINE BIOSYNTHESIS PROTEIN TSAE"/>
    <property type="match status" value="1"/>
</dbReference>
<comment type="subcellular location">
    <subcellularLocation>
        <location evidence="1">Cytoplasm</location>
    </subcellularLocation>
</comment>
<evidence type="ECO:0000313" key="11">
    <source>
        <dbReference type="EMBL" id="HCT56121.1"/>
    </source>
</evidence>
<protein>
    <recommendedName>
        <fullName evidence="3">tRNA threonylcarbamoyladenosine biosynthesis protein TsaE</fullName>
    </recommendedName>
    <alternativeName>
        <fullName evidence="10">t(6)A37 threonylcarbamoyladenosine biosynthesis protein TsaE</fullName>
    </alternativeName>
</protein>
<dbReference type="GO" id="GO:0005524">
    <property type="term" value="F:ATP binding"/>
    <property type="evidence" value="ECO:0007669"/>
    <property type="project" value="UniProtKB-KW"/>
</dbReference>
<evidence type="ECO:0000256" key="4">
    <source>
        <dbReference type="ARBA" id="ARBA00022490"/>
    </source>
</evidence>
<dbReference type="EMBL" id="DPIY01000003">
    <property type="protein sequence ID" value="HCT56121.1"/>
    <property type="molecule type" value="Genomic_DNA"/>
</dbReference>
<evidence type="ECO:0000256" key="9">
    <source>
        <dbReference type="ARBA" id="ARBA00022842"/>
    </source>
</evidence>
<evidence type="ECO:0000256" key="3">
    <source>
        <dbReference type="ARBA" id="ARBA00019010"/>
    </source>
</evidence>
<dbReference type="SUPFAM" id="SSF52540">
    <property type="entry name" value="P-loop containing nucleoside triphosphate hydrolases"/>
    <property type="match status" value="1"/>
</dbReference>
<dbReference type="InterPro" id="IPR003442">
    <property type="entry name" value="T6A_TsaE"/>
</dbReference>
<name>A0A3D4V4T3_9BACT</name>
<dbReference type="InterPro" id="IPR027417">
    <property type="entry name" value="P-loop_NTPase"/>
</dbReference>
<evidence type="ECO:0000256" key="5">
    <source>
        <dbReference type="ARBA" id="ARBA00022694"/>
    </source>
</evidence>
<keyword evidence="5" id="KW-0819">tRNA processing</keyword>
<dbReference type="AlphaFoldDB" id="A0A3D4V4T3"/>
<comment type="similarity">
    <text evidence="2">Belongs to the TsaE family.</text>
</comment>
<keyword evidence="11" id="KW-0808">Transferase</keyword>
<evidence type="ECO:0000256" key="10">
    <source>
        <dbReference type="ARBA" id="ARBA00032441"/>
    </source>
</evidence>
<keyword evidence="6" id="KW-0479">Metal-binding</keyword>
<reference evidence="11 12" key="1">
    <citation type="journal article" date="2018" name="Nat. Biotechnol.">
        <title>A standardized bacterial taxonomy based on genome phylogeny substantially revises the tree of life.</title>
        <authorList>
            <person name="Parks D.H."/>
            <person name="Chuvochina M."/>
            <person name="Waite D.W."/>
            <person name="Rinke C."/>
            <person name="Skarshewski A."/>
            <person name="Chaumeil P.A."/>
            <person name="Hugenholtz P."/>
        </authorList>
    </citation>
    <scope>NUCLEOTIDE SEQUENCE [LARGE SCALE GENOMIC DNA]</scope>
    <source>
        <strain evidence="11">UBA8844</strain>
    </source>
</reference>
<dbReference type="GO" id="GO:0046872">
    <property type="term" value="F:metal ion binding"/>
    <property type="evidence" value="ECO:0007669"/>
    <property type="project" value="UniProtKB-KW"/>
</dbReference>
<dbReference type="Pfam" id="PF02367">
    <property type="entry name" value="TsaE"/>
    <property type="match status" value="1"/>
</dbReference>
<keyword evidence="4" id="KW-0963">Cytoplasm</keyword>